<protein>
    <submittedName>
        <fullName evidence="1">Uncharacterized protein</fullName>
    </submittedName>
</protein>
<reference evidence="1 2" key="1">
    <citation type="submission" date="2019-04" db="EMBL/GenBank/DDBJ databases">
        <authorList>
            <person name="Van Vliet M D."/>
        </authorList>
    </citation>
    <scope>NUCLEOTIDE SEQUENCE [LARGE SCALE GENOMIC DNA]</scope>
    <source>
        <strain evidence="1 2">F1</strain>
    </source>
</reference>
<evidence type="ECO:0000313" key="1">
    <source>
        <dbReference type="EMBL" id="VGO11848.1"/>
    </source>
</evidence>
<proteinExistence type="predicted"/>
<keyword evidence="2" id="KW-1185">Reference proteome</keyword>
<gene>
    <name evidence="1" type="ORF">PDESU_00395</name>
</gene>
<dbReference type="EMBL" id="CAAHFG010000001">
    <property type="protein sequence ID" value="VGO11848.1"/>
    <property type="molecule type" value="Genomic_DNA"/>
</dbReference>
<dbReference type="AlphaFoldDB" id="A0A6C2TW03"/>
<dbReference type="Proteomes" id="UP000366872">
    <property type="component" value="Unassembled WGS sequence"/>
</dbReference>
<accession>A0A6C2TW03</accession>
<name>A0A6C2TW03_PONDE</name>
<evidence type="ECO:0000313" key="2">
    <source>
        <dbReference type="Proteomes" id="UP000366872"/>
    </source>
</evidence>
<sequence>MKADEIDREVLERYLETRNAVTKRVDRIVAVAHLLGLLKHCGDDTIEVSPSAIAVVADLVDSDICSIQECLDEFLFQGDAESALLE</sequence>
<dbReference type="RefSeq" id="WP_136077567.1">
    <property type="nucleotide sequence ID" value="NZ_CAAHFG010000001.1"/>
</dbReference>
<organism evidence="1 2">
    <name type="scientific">Pontiella desulfatans</name>
    <dbReference type="NCBI Taxonomy" id="2750659"/>
    <lineage>
        <taxon>Bacteria</taxon>
        <taxon>Pseudomonadati</taxon>
        <taxon>Kiritimatiellota</taxon>
        <taxon>Kiritimatiellia</taxon>
        <taxon>Kiritimatiellales</taxon>
        <taxon>Pontiellaceae</taxon>
        <taxon>Pontiella</taxon>
    </lineage>
</organism>